<dbReference type="SUPFAM" id="SSF47769">
    <property type="entry name" value="SAM/Pointed domain"/>
    <property type="match status" value="1"/>
</dbReference>
<dbReference type="FunFam" id="3.30.530.20:FF:000009">
    <property type="entry name" value="StAR related lipid transfer domain containing 13"/>
    <property type="match status" value="1"/>
</dbReference>
<dbReference type="KEGG" id="lgi:LOTGIDRAFT_111575"/>
<dbReference type="SMART" id="SM00234">
    <property type="entry name" value="START"/>
    <property type="match status" value="1"/>
</dbReference>
<dbReference type="Gene3D" id="3.30.530.20">
    <property type="match status" value="1"/>
</dbReference>
<feature type="compositionally biased region" description="Low complexity" evidence="4">
    <location>
        <begin position="117"/>
        <end position="134"/>
    </location>
</feature>
<dbReference type="AlphaFoldDB" id="V4B3Y7"/>
<dbReference type="GO" id="GO:0005096">
    <property type="term" value="F:GTPase activator activity"/>
    <property type="evidence" value="ECO:0007669"/>
    <property type="project" value="UniProtKB-KW"/>
</dbReference>
<sequence>EIEAVDACKWLRATGFPQYAQLYENGQFPIDVSVVEKDHDFLDKDSIHSLFRRLNTLNKCALMKINSHPNKKGIEESDEDDLCALSDRWEFQKDCRRWSRKVVDPVAPQETFKSCSSHDSLLTDQDSSSQADDSPVLDSKMPHEGPNLHNMLDHQNSILDSGNKPFIVSPRLKRAASEKIKSAKNLLKKMESLKMRKGRKFNHGNVVEISGPVVADHNHMQEKIQHLNCVDIGHNEAGPELIKKDNFKSADQKMSDDSILNSFENNNTGCDTSTKSLPDFKLNTSAAFNEYHTAMSQLSKTFDSADLPGNRFASHKSNQNLIEIFFLPQDHTPGKFPKDIRNGYIDSDDHCGINNRPGSYSAESDSFQDRVDSIISFGGKPNVNHRRHVSLDSSYPGNRFSVYDNLLDSLDDTDDGVSHHNVSEDNVSQSTMDISTPSAELSKAQRELDIILHDLFENINGLNQTIDCPNEDNSMDGDNDMISNSSSSVAPSDQDIPNEENLADDFIESSEKRERRDSGVGSSLTRAPRKKIRWHSFQKCHRPSLTSRDLQINSLTVRQFQVLRKMSLLKLTAFMEKFCPTNKTTGWNWTVPRFMKRSKTPDYSLHSVFGIPLSLILQRTGQPLPQCILYAMRYLRHTAEDAVGIFRKSGVRSRIQKLRDDLEERPDTCDFSDLQAYDVADMFKQFFRELPECLLTVKLSETFISIFTYVQVNMRMEAMQAAIILLPDENREVLQALLLFLSDIAQQSTIHQMTASNLAVCFGPSLFTIGGLRTNSSTPSPKPKHRKNLGVPDAKELIEQKSALECLTYMIIESKKLFKIPPWTYSRLNISHDKNEPPQLEDMYSHQNGKPDVRTFGEDSIQILLKESHEKNRGWVSSIIQNGVDISFKKSHDTHPLREWKATVDIEAPPVEVLNRLLHERHIWDEDMLSWAEVEQISKNSDVFQYISNSMAPQPTRHYCILRYWRTDLYKGACALVSTSVDHPDITNTNGVRALDLTSHFLIEPCGAGKCRMTHLARTDLKGRNPEWYNKTYGFIIANYIERIRDSFHQNMDNSPETNV</sequence>
<dbReference type="SUPFAM" id="SSF48350">
    <property type="entry name" value="GTPase activation domain, GAP"/>
    <property type="match status" value="1"/>
</dbReference>
<evidence type="ECO:0000259" key="5">
    <source>
        <dbReference type="PROSITE" id="PS50238"/>
    </source>
</evidence>
<feature type="region of interest" description="Disordered" evidence="4">
    <location>
        <begin position="467"/>
        <end position="526"/>
    </location>
</feature>
<evidence type="ECO:0008006" key="9">
    <source>
        <dbReference type="Google" id="ProtNLM"/>
    </source>
</evidence>
<dbReference type="GeneID" id="20230743"/>
<keyword evidence="8" id="KW-1185">Reference proteome</keyword>
<keyword evidence="3" id="KW-0597">Phosphoprotein</keyword>
<dbReference type="GO" id="GO:0035023">
    <property type="term" value="P:regulation of Rho protein signal transduction"/>
    <property type="evidence" value="ECO:0007669"/>
    <property type="project" value="TreeGrafter"/>
</dbReference>
<feature type="domain" description="Rho-GAP" evidence="5">
    <location>
        <begin position="611"/>
        <end position="818"/>
    </location>
</feature>
<evidence type="ECO:0000256" key="4">
    <source>
        <dbReference type="SAM" id="MobiDB-lite"/>
    </source>
</evidence>
<dbReference type="EMBL" id="KB200329">
    <property type="protein sequence ID" value="ESP02126.1"/>
    <property type="molecule type" value="Genomic_DNA"/>
</dbReference>
<dbReference type="GO" id="GO:0007165">
    <property type="term" value="P:signal transduction"/>
    <property type="evidence" value="ECO:0007669"/>
    <property type="project" value="InterPro"/>
</dbReference>
<feature type="region of interest" description="Disordered" evidence="4">
    <location>
        <begin position="112"/>
        <end position="145"/>
    </location>
</feature>
<accession>V4B3Y7</accession>
<dbReference type="RefSeq" id="XP_009047284.1">
    <property type="nucleotide sequence ID" value="XM_009049036.1"/>
</dbReference>
<dbReference type="OrthoDB" id="10003330at2759"/>
<dbReference type="STRING" id="225164.V4B3Y7"/>
<dbReference type="InterPro" id="IPR000198">
    <property type="entry name" value="RhoGAP_dom"/>
</dbReference>
<dbReference type="PROSITE" id="PS50848">
    <property type="entry name" value="START"/>
    <property type="match status" value="1"/>
</dbReference>
<feature type="compositionally biased region" description="Acidic residues" evidence="4">
    <location>
        <begin position="496"/>
        <end position="508"/>
    </location>
</feature>
<evidence type="ECO:0000256" key="2">
    <source>
        <dbReference type="ARBA" id="ARBA00022468"/>
    </source>
</evidence>
<dbReference type="GO" id="GO:0008289">
    <property type="term" value="F:lipid binding"/>
    <property type="evidence" value="ECO:0007669"/>
    <property type="project" value="InterPro"/>
</dbReference>
<organism evidence="7 8">
    <name type="scientific">Lottia gigantea</name>
    <name type="common">Giant owl limpet</name>
    <dbReference type="NCBI Taxonomy" id="225164"/>
    <lineage>
        <taxon>Eukaryota</taxon>
        <taxon>Metazoa</taxon>
        <taxon>Spiralia</taxon>
        <taxon>Lophotrochozoa</taxon>
        <taxon>Mollusca</taxon>
        <taxon>Gastropoda</taxon>
        <taxon>Patellogastropoda</taxon>
        <taxon>Lottioidea</taxon>
        <taxon>Lottiidae</taxon>
        <taxon>Lottia</taxon>
    </lineage>
</organism>
<feature type="compositionally biased region" description="Basic and acidic residues" evidence="4">
    <location>
        <begin position="509"/>
        <end position="518"/>
    </location>
</feature>
<dbReference type="Pfam" id="PF00620">
    <property type="entry name" value="RhoGAP"/>
    <property type="match status" value="1"/>
</dbReference>
<protein>
    <recommendedName>
        <fullName evidence="9">START domain-containing protein</fullName>
    </recommendedName>
</protein>
<feature type="non-terminal residue" evidence="7">
    <location>
        <position position="1"/>
    </location>
</feature>
<evidence type="ECO:0000313" key="7">
    <source>
        <dbReference type="EMBL" id="ESP02126.1"/>
    </source>
</evidence>
<proteinExistence type="predicted"/>
<dbReference type="InterPro" id="IPR001660">
    <property type="entry name" value="SAM"/>
</dbReference>
<evidence type="ECO:0000313" key="8">
    <source>
        <dbReference type="Proteomes" id="UP000030746"/>
    </source>
</evidence>
<dbReference type="OMA" id="CVNAMST"/>
<evidence type="ECO:0000256" key="1">
    <source>
        <dbReference type="ARBA" id="ARBA00004170"/>
    </source>
</evidence>
<reference evidence="7 8" key="1">
    <citation type="journal article" date="2013" name="Nature">
        <title>Insights into bilaterian evolution from three spiralian genomes.</title>
        <authorList>
            <person name="Simakov O."/>
            <person name="Marletaz F."/>
            <person name="Cho S.J."/>
            <person name="Edsinger-Gonzales E."/>
            <person name="Havlak P."/>
            <person name="Hellsten U."/>
            <person name="Kuo D.H."/>
            <person name="Larsson T."/>
            <person name="Lv J."/>
            <person name="Arendt D."/>
            <person name="Savage R."/>
            <person name="Osoegawa K."/>
            <person name="de Jong P."/>
            <person name="Grimwood J."/>
            <person name="Chapman J.A."/>
            <person name="Shapiro H."/>
            <person name="Aerts A."/>
            <person name="Otillar R.P."/>
            <person name="Terry A.Y."/>
            <person name="Boore J.L."/>
            <person name="Grigoriev I.V."/>
            <person name="Lindberg D.R."/>
            <person name="Seaver E.C."/>
            <person name="Weisblat D.A."/>
            <person name="Putnam N.H."/>
            <person name="Rokhsar D.S."/>
        </authorList>
    </citation>
    <scope>NUCLEOTIDE SEQUENCE [LARGE SCALE GENOMIC DNA]</scope>
</reference>
<dbReference type="InterPro" id="IPR008936">
    <property type="entry name" value="Rho_GTPase_activation_prot"/>
</dbReference>
<name>V4B3Y7_LOTGI</name>
<dbReference type="GO" id="GO:0030036">
    <property type="term" value="P:actin cytoskeleton organization"/>
    <property type="evidence" value="ECO:0007669"/>
    <property type="project" value="TreeGrafter"/>
</dbReference>
<dbReference type="InterPro" id="IPR002913">
    <property type="entry name" value="START_lipid-bd_dom"/>
</dbReference>
<dbReference type="GO" id="GO:0016020">
    <property type="term" value="C:membrane"/>
    <property type="evidence" value="ECO:0007669"/>
    <property type="project" value="UniProtKB-SubCell"/>
</dbReference>
<keyword evidence="2" id="KW-0343">GTPase activation</keyword>
<gene>
    <name evidence="7" type="ORF">LOTGIDRAFT_111575</name>
</gene>
<feature type="compositionally biased region" description="Acidic residues" evidence="4">
    <location>
        <begin position="469"/>
        <end position="479"/>
    </location>
</feature>
<dbReference type="Proteomes" id="UP000030746">
    <property type="component" value="Unassembled WGS sequence"/>
</dbReference>
<feature type="domain" description="START" evidence="6">
    <location>
        <begin position="846"/>
        <end position="1029"/>
    </location>
</feature>
<evidence type="ECO:0000256" key="3">
    <source>
        <dbReference type="ARBA" id="ARBA00022553"/>
    </source>
</evidence>
<dbReference type="InterPro" id="IPR013761">
    <property type="entry name" value="SAM/pointed_sf"/>
</dbReference>
<dbReference type="Gene3D" id="1.10.287.2070">
    <property type="match status" value="1"/>
</dbReference>
<dbReference type="PANTHER" id="PTHR12659:SF7">
    <property type="entry name" value="CROSSVEINLESS C, ISOFORM C"/>
    <property type="match status" value="1"/>
</dbReference>
<dbReference type="PROSITE" id="PS50238">
    <property type="entry name" value="RHOGAP"/>
    <property type="match status" value="1"/>
</dbReference>
<comment type="subcellular location">
    <subcellularLocation>
        <location evidence="1">Membrane</location>
        <topology evidence="1">Peripheral membrane protein</topology>
    </subcellularLocation>
</comment>
<dbReference type="Pfam" id="PF07647">
    <property type="entry name" value="SAM_2"/>
    <property type="match status" value="1"/>
</dbReference>
<feature type="compositionally biased region" description="Polar residues" evidence="4">
    <location>
        <begin position="481"/>
        <end position="491"/>
    </location>
</feature>
<dbReference type="SUPFAM" id="SSF55961">
    <property type="entry name" value="Bet v1-like"/>
    <property type="match status" value="1"/>
</dbReference>
<evidence type="ECO:0000259" key="6">
    <source>
        <dbReference type="PROSITE" id="PS50848"/>
    </source>
</evidence>
<dbReference type="CTD" id="20230743"/>
<dbReference type="CDD" id="cd09538">
    <property type="entry name" value="SAM_DLC1_2-like"/>
    <property type="match status" value="1"/>
</dbReference>
<dbReference type="PANTHER" id="PTHR12659">
    <property type="entry name" value="RHO-TYPE GTPASE ACTIVATING PROTEIN"/>
    <property type="match status" value="1"/>
</dbReference>
<dbReference type="SMART" id="SM00324">
    <property type="entry name" value="RhoGAP"/>
    <property type="match status" value="1"/>
</dbReference>
<dbReference type="Pfam" id="PF01852">
    <property type="entry name" value="START"/>
    <property type="match status" value="1"/>
</dbReference>
<dbReference type="InterPro" id="IPR023393">
    <property type="entry name" value="START-like_dom_sf"/>
</dbReference>
<dbReference type="Gene3D" id="1.10.555.10">
    <property type="entry name" value="Rho GTPase activation protein"/>
    <property type="match status" value="1"/>
</dbReference>
<dbReference type="HOGENOM" id="CLU_004367_0_0_1"/>